<evidence type="ECO:0000256" key="2">
    <source>
        <dbReference type="ARBA" id="ARBA00022692"/>
    </source>
</evidence>
<comment type="caution">
    <text evidence="7">The sequence shown here is derived from an EMBL/GenBank/DDBJ whole genome shotgun (WGS) entry which is preliminary data.</text>
</comment>
<dbReference type="Gene3D" id="1.20.1250.20">
    <property type="entry name" value="MFS general substrate transporter like domains"/>
    <property type="match status" value="2"/>
</dbReference>
<keyword evidence="2 5" id="KW-0812">Transmembrane</keyword>
<feature type="domain" description="Major facilitator superfamily (MFS) profile" evidence="6">
    <location>
        <begin position="19"/>
        <end position="408"/>
    </location>
</feature>
<feature type="transmembrane region" description="Helical" evidence="5">
    <location>
        <begin position="176"/>
        <end position="196"/>
    </location>
</feature>
<feature type="transmembrane region" description="Helical" evidence="5">
    <location>
        <begin position="151"/>
        <end position="170"/>
    </location>
</feature>
<feature type="transmembrane region" description="Helical" evidence="5">
    <location>
        <begin position="287"/>
        <end position="306"/>
    </location>
</feature>
<feature type="transmembrane region" description="Helical" evidence="5">
    <location>
        <begin position="21"/>
        <end position="41"/>
    </location>
</feature>
<feature type="transmembrane region" description="Helical" evidence="5">
    <location>
        <begin position="256"/>
        <end position="275"/>
    </location>
</feature>
<dbReference type="InterPro" id="IPR020846">
    <property type="entry name" value="MFS_dom"/>
</dbReference>
<dbReference type="InterPro" id="IPR011701">
    <property type="entry name" value="MFS"/>
</dbReference>
<feature type="transmembrane region" description="Helical" evidence="5">
    <location>
        <begin position="312"/>
        <end position="336"/>
    </location>
</feature>
<dbReference type="InterPro" id="IPR051788">
    <property type="entry name" value="MFS_Transporter"/>
</dbReference>
<keyword evidence="4 5" id="KW-0472">Membrane</keyword>
<evidence type="ECO:0000259" key="6">
    <source>
        <dbReference type="PROSITE" id="PS50850"/>
    </source>
</evidence>
<dbReference type="RefSeq" id="WP_317747120.1">
    <property type="nucleotide sequence ID" value="NZ_JAWLUP010000016.1"/>
</dbReference>
<keyword evidence="3 5" id="KW-1133">Transmembrane helix</keyword>
<evidence type="ECO:0000256" key="4">
    <source>
        <dbReference type="ARBA" id="ARBA00023136"/>
    </source>
</evidence>
<protein>
    <submittedName>
        <fullName evidence="7">MFS transporter</fullName>
    </submittedName>
</protein>
<feature type="transmembrane region" description="Helical" evidence="5">
    <location>
        <begin position="348"/>
        <end position="366"/>
    </location>
</feature>
<dbReference type="PROSITE" id="PS50850">
    <property type="entry name" value="MFS"/>
    <property type="match status" value="1"/>
</dbReference>
<dbReference type="CDD" id="cd17393">
    <property type="entry name" value="MFS_MosC_like"/>
    <property type="match status" value="1"/>
</dbReference>
<evidence type="ECO:0000256" key="5">
    <source>
        <dbReference type="SAM" id="Phobius"/>
    </source>
</evidence>
<feature type="transmembrane region" description="Helical" evidence="5">
    <location>
        <begin position="372"/>
        <end position="393"/>
    </location>
</feature>
<dbReference type="GO" id="GO:0005886">
    <property type="term" value="C:plasma membrane"/>
    <property type="evidence" value="ECO:0007669"/>
    <property type="project" value="UniProtKB-SubCell"/>
</dbReference>
<feature type="transmembrane region" description="Helical" evidence="5">
    <location>
        <begin position="53"/>
        <end position="76"/>
    </location>
</feature>
<sequence length="408" mass="41497">MSTSQPPAVNKRARVPEPLRSARAAIFAIFGINGFLLGMWVVHIPAIEDRTGISHSTLGSLLLLLAIGAIFGMQLTGPLADRFGSRRTVIAAGLTLSVATIGPGLATEAWQLGLALLVFGFANGALDVSMNSQAVEVEQRYRRPIMSAFHALFSIGGVAGSLVGAATLAADWTPAAALLVAGSVGIAVVGASARWLMQDRPRTATTDGSAEKAHGRLSARVLGLGGIAFVLMLAEGAANDWSALQVKEHLATSDSVAALAFGAFSVMMTVGRFTADRVSGALGPVAVVRYGALLAGGGMTLVLVSGALPLTIFGWALFGLGLSGGVPQIFTAAGNLGSGSAGTNMSRVVGLGYVGFLAGPATIGWITQVIPLTTAMVVPLGCVLIAAACAGAVRRTPHSVHRDHSALS</sequence>
<dbReference type="Proteomes" id="UP001185863">
    <property type="component" value="Unassembled WGS sequence"/>
</dbReference>
<reference evidence="7" key="1">
    <citation type="submission" date="2023-10" db="EMBL/GenBank/DDBJ databases">
        <title>Development of a sustainable strategy for remediation of hydrocarbon-contaminated territories based on the waste exchange concept.</title>
        <authorList>
            <person name="Krivoruchko A."/>
        </authorList>
    </citation>
    <scope>NUCLEOTIDE SEQUENCE</scope>
    <source>
        <strain evidence="7">IEGM 68</strain>
    </source>
</reference>
<dbReference type="PANTHER" id="PTHR23514">
    <property type="entry name" value="BYPASS OF STOP CODON PROTEIN 6"/>
    <property type="match status" value="1"/>
</dbReference>
<accession>A0AAE5A652</accession>
<dbReference type="PANTHER" id="PTHR23514:SF13">
    <property type="entry name" value="INNER MEMBRANE PROTEIN YBJJ"/>
    <property type="match status" value="1"/>
</dbReference>
<evidence type="ECO:0000313" key="8">
    <source>
        <dbReference type="Proteomes" id="UP001185863"/>
    </source>
</evidence>
<dbReference type="EMBL" id="JAWLUP010000016">
    <property type="protein sequence ID" value="MDV7264818.1"/>
    <property type="molecule type" value="Genomic_DNA"/>
</dbReference>
<dbReference type="Pfam" id="PF07690">
    <property type="entry name" value="MFS_1"/>
    <property type="match status" value="1"/>
</dbReference>
<gene>
    <name evidence="7" type="ORF">R4315_09725</name>
</gene>
<name>A0AAE5A652_9NOCA</name>
<dbReference type="InterPro" id="IPR036259">
    <property type="entry name" value="MFS_trans_sf"/>
</dbReference>
<organism evidence="7 8">
    <name type="scientific">Rhodococcus oxybenzonivorans</name>
    <dbReference type="NCBI Taxonomy" id="1990687"/>
    <lineage>
        <taxon>Bacteria</taxon>
        <taxon>Bacillati</taxon>
        <taxon>Actinomycetota</taxon>
        <taxon>Actinomycetes</taxon>
        <taxon>Mycobacteriales</taxon>
        <taxon>Nocardiaceae</taxon>
        <taxon>Rhodococcus</taxon>
    </lineage>
</organism>
<comment type="subcellular location">
    <subcellularLocation>
        <location evidence="1">Cell membrane</location>
        <topology evidence="1">Multi-pass membrane protein</topology>
    </subcellularLocation>
</comment>
<evidence type="ECO:0000256" key="3">
    <source>
        <dbReference type="ARBA" id="ARBA00022989"/>
    </source>
</evidence>
<dbReference type="AlphaFoldDB" id="A0AAE5A652"/>
<dbReference type="GO" id="GO:0022857">
    <property type="term" value="F:transmembrane transporter activity"/>
    <property type="evidence" value="ECO:0007669"/>
    <property type="project" value="InterPro"/>
</dbReference>
<feature type="transmembrane region" description="Helical" evidence="5">
    <location>
        <begin position="217"/>
        <end position="236"/>
    </location>
</feature>
<feature type="transmembrane region" description="Helical" evidence="5">
    <location>
        <begin position="88"/>
        <end position="106"/>
    </location>
</feature>
<feature type="transmembrane region" description="Helical" evidence="5">
    <location>
        <begin position="112"/>
        <end position="130"/>
    </location>
</feature>
<proteinExistence type="predicted"/>
<evidence type="ECO:0000313" key="7">
    <source>
        <dbReference type="EMBL" id="MDV7264818.1"/>
    </source>
</evidence>
<evidence type="ECO:0000256" key="1">
    <source>
        <dbReference type="ARBA" id="ARBA00004651"/>
    </source>
</evidence>
<dbReference type="SUPFAM" id="SSF103473">
    <property type="entry name" value="MFS general substrate transporter"/>
    <property type="match status" value="1"/>
</dbReference>